<reference evidence="1 2" key="1">
    <citation type="journal article" date="2012" name="Environ. Microbiol.">
        <title>The genome of the ammonia-oxidizing Candidatus Nitrososphaera gargensis: insights into metabolic versatility and environmental adaptations.</title>
        <authorList>
            <person name="Spang A."/>
            <person name="Poehlein A."/>
            <person name="Offre P."/>
            <person name="Zumbragel S."/>
            <person name="Haider S."/>
            <person name="Rychlik N."/>
            <person name="Nowka B."/>
            <person name="Schmeisser C."/>
            <person name="Lebedeva E.V."/>
            <person name="Rattei T."/>
            <person name="Bohm C."/>
            <person name="Schmid M."/>
            <person name="Galushko A."/>
            <person name="Hatzenpichler R."/>
            <person name="Weinmaier T."/>
            <person name="Daniel R."/>
            <person name="Schleper C."/>
            <person name="Spieck E."/>
            <person name="Streit W."/>
            <person name="Wagner M."/>
        </authorList>
    </citation>
    <scope>NUCLEOTIDE SEQUENCE [LARGE SCALE GENOMIC DNA]</scope>
    <source>
        <strain evidence="2">Ga9.2</strain>
    </source>
</reference>
<proteinExistence type="predicted"/>
<name>K0IJJ6_NITGG</name>
<organism evidence="1 2">
    <name type="scientific">Nitrososphaera gargensis (strain Ga9.2)</name>
    <dbReference type="NCBI Taxonomy" id="1237085"/>
    <lineage>
        <taxon>Archaea</taxon>
        <taxon>Nitrososphaerota</taxon>
        <taxon>Nitrososphaeria</taxon>
        <taxon>Nitrososphaerales</taxon>
        <taxon>Nitrososphaeraceae</taxon>
        <taxon>Nitrososphaera</taxon>
    </lineage>
</organism>
<dbReference type="EMBL" id="CP002408">
    <property type="protein sequence ID" value="AFU58452.1"/>
    <property type="molecule type" value="Genomic_DNA"/>
</dbReference>
<dbReference type="RefSeq" id="WP_015018989.1">
    <property type="nucleotide sequence ID" value="NC_018719.1"/>
</dbReference>
<protein>
    <submittedName>
        <fullName evidence="1">Uncharacterized protein</fullName>
    </submittedName>
</protein>
<evidence type="ECO:0000313" key="1">
    <source>
        <dbReference type="EMBL" id="AFU58452.1"/>
    </source>
</evidence>
<dbReference type="KEGG" id="nga:Ngar_c15180"/>
<dbReference type="GeneID" id="13797777"/>
<dbReference type="InParanoid" id="K0IJJ6"/>
<dbReference type="Proteomes" id="UP000008037">
    <property type="component" value="Chromosome"/>
</dbReference>
<keyword evidence="2" id="KW-1185">Reference proteome</keyword>
<dbReference type="HOGENOM" id="CLU_1656805_0_0_2"/>
<accession>K0IJJ6</accession>
<sequence>MGRKKRTSRIITIGGIAVIGALVAFMVALQVEAARNNEFRRSIDQIAFDTIALTQEYQKVEEKWMENPQDNNSTITSTFEQYKLRYQQLIDRAEGLDTPDKYKTAKSHLIKAIELEMQSNQHFYNYLISGDDSEREKAGELASQSLVSSAEYDAAIRAAG</sequence>
<dbReference type="AlphaFoldDB" id="K0IJJ6"/>
<dbReference type="OrthoDB" id="10484at2157"/>
<gene>
    <name evidence="1" type="ordered locus">Ngar_c15180</name>
</gene>
<evidence type="ECO:0000313" key="2">
    <source>
        <dbReference type="Proteomes" id="UP000008037"/>
    </source>
</evidence>
<dbReference type="BioCyc" id="CNIT1237085:G1324-1516-MONOMER"/>